<accession>A0A7N9CWA5</accession>
<dbReference type="GeneTree" id="ENSGT01150000287521"/>
<evidence type="ECO:0000313" key="1">
    <source>
        <dbReference type="Ensembl" id="ENSMFAP00000055741.1"/>
    </source>
</evidence>
<reference evidence="1" key="2">
    <citation type="submission" date="2025-08" db="UniProtKB">
        <authorList>
            <consortium name="Ensembl"/>
        </authorList>
    </citation>
    <scope>IDENTIFICATION</scope>
</reference>
<name>A0A7N9CWA5_MACFA</name>
<dbReference type="Proteomes" id="UP000233100">
    <property type="component" value="Chromosome 5"/>
</dbReference>
<reference evidence="1 2" key="1">
    <citation type="submission" date="2013-03" db="EMBL/GenBank/DDBJ databases">
        <authorList>
            <person name="Warren W."/>
            <person name="Wilson R.K."/>
        </authorList>
    </citation>
    <scope>NUCLEOTIDE SEQUENCE</scope>
</reference>
<sequence length="65" mass="7456">MCYRDDVGLIKPKRYIPCVTACRMQRNSSSGIHVQNMQICYICMPWWFAAPINPSFVINSNVSSI</sequence>
<dbReference type="AlphaFoldDB" id="A0A7N9CWA5"/>
<proteinExistence type="predicted"/>
<organism evidence="1 2">
    <name type="scientific">Macaca fascicularis</name>
    <name type="common">Crab-eating macaque</name>
    <name type="synonym">Cynomolgus monkey</name>
    <dbReference type="NCBI Taxonomy" id="9541"/>
    <lineage>
        <taxon>Eukaryota</taxon>
        <taxon>Metazoa</taxon>
        <taxon>Chordata</taxon>
        <taxon>Craniata</taxon>
        <taxon>Vertebrata</taxon>
        <taxon>Euteleostomi</taxon>
        <taxon>Mammalia</taxon>
        <taxon>Eutheria</taxon>
        <taxon>Euarchontoglires</taxon>
        <taxon>Primates</taxon>
        <taxon>Haplorrhini</taxon>
        <taxon>Catarrhini</taxon>
        <taxon>Cercopithecidae</taxon>
        <taxon>Cercopithecinae</taxon>
        <taxon>Macaca</taxon>
    </lineage>
</organism>
<evidence type="ECO:0000313" key="2">
    <source>
        <dbReference type="Proteomes" id="UP000233100"/>
    </source>
</evidence>
<protein>
    <submittedName>
        <fullName evidence="1">Uncharacterized protein</fullName>
    </submittedName>
</protein>
<reference evidence="1" key="3">
    <citation type="submission" date="2025-09" db="UniProtKB">
        <authorList>
            <consortium name="Ensembl"/>
        </authorList>
    </citation>
    <scope>IDENTIFICATION</scope>
</reference>
<dbReference type="Ensembl" id="ENSMFAT00000085426.1">
    <property type="protein sequence ID" value="ENSMFAP00000055741.1"/>
    <property type="gene ID" value="ENSMFAG00000064464.1"/>
</dbReference>
<keyword evidence="2" id="KW-1185">Reference proteome</keyword>